<keyword evidence="2" id="KW-0808">Transferase</keyword>
<dbReference type="Pfam" id="PF00195">
    <property type="entry name" value="Chal_sti_synt_N"/>
    <property type="match status" value="2"/>
</dbReference>
<reference evidence="5 6" key="1">
    <citation type="journal article" date="2021" name="Hortic Res">
        <title>Chromosome-scale assembly of the Dendrobium chrysotoxum genome enhances the understanding of orchid evolution.</title>
        <authorList>
            <person name="Zhang Y."/>
            <person name="Zhang G.Q."/>
            <person name="Zhang D."/>
            <person name="Liu X.D."/>
            <person name="Xu X.Y."/>
            <person name="Sun W.H."/>
            <person name="Yu X."/>
            <person name="Zhu X."/>
            <person name="Wang Z.W."/>
            <person name="Zhao X."/>
            <person name="Zhong W.Y."/>
            <person name="Chen H."/>
            <person name="Yin W.L."/>
            <person name="Huang T."/>
            <person name="Niu S.C."/>
            <person name="Liu Z.J."/>
        </authorList>
    </citation>
    <scope>NUCLEOTIDE SEQUENCE [LARGE SCALE GENOMIC DNA]</scope>
    <source>
        <strain evidence="5">Lindl</strain>
    </source>
</reference>
<dbReference type="InterPro" id="IPR011141">
    <property type="entry name" value="Polyketide_synthase_type-III"/>
</dbReference>
<dbReference type="InterPro" id="IPR012328">
    <property type="entry name" value="Chalcone/stilbene_synt_C"/>
</dbReference>
<organism evidence="5 6">
    <name type="scientific">Dendrobium chrysotoxum</name>
    <name type="common">Orchid</name>
    <dbReference type="NCBI Taxonomy" id="161865"/>
    <lineage>
        <taxon>Eukaryota</taxon>
        <taxon>Viridiplantae</taxon>
        <taxon>Streptophyta</taxon>
        <taxon>Embryophyta</taxon>
        <taxon>Tracheophyta</taxon>
        <taxon>Spermatophyta</taxon>
        <taxon>Magnoliopsida</taxon>
        <taxon>Liliopsida</taxon>
        <taxon>Asparagales</taxon>
        <taxon>Orchidaceae</taxon>
        <taxon>Epidendroideae</taxon>
        <taxon>Malaxideae</taxon>
        <taxon>Dendrobiinae</taxon>
        <taxon>Dendrobium</taxon>
    </lineage>
</organism>
<dbReference type="EMBL" id="JAGFBR010000016">
    <property type="protein sequence ID" value="KAH0453766.1"/>
    <property type="molecule type" value="Genomic_DNA"/>
</dbReference>
<dbReference type="PROSITE" id="PS00441">
    <property type="entry name" value="CHALCONE_SYNTH"/>
    <property type="match status" value="1"/>
</dbReference>
<dbReference type="FunFam" id="3.40.47.10:FF:000014">
    <property type="entry name" value="Chalcone synthase 1"/>
    <property type="match status" value="2"/>
</dbReference>
<dbReference type="GO" id="GO:0009813">
    <property type="term" value="P:flavonoid biosynthetic process"/>
    <property type="evidence" value="ECO:0007669"/>
    <property type="project" value="UniProtKB-ARBA"/>
</dbReference>
<dbReference type="GO" id="GO:0030639">
    <property type="term" value="P:polyketide biosynthetic process"/>
    <property type="evidence" value="ECO:0007669"/>
    <property type="project" value="TreeGrafter"/>
</dbReference>
<comment type="caution">
    <text evidence="5">The sequence shown here is derived from an EMBL/GenBank/DDBJ whole genome shotgun (WGS) entry which is preliminary data.</text>
</comment>
<gene>
    <name evidence="5" type="ORF">IEQ34_018090</name>
</gene>
<feature type="domain" description="Chalcone/stilbene synthase N-terminal" evidence="3">
    <location>
        <begin position="227"/>
        <end position="426"/>
    </location>
</feature>
<feature type="domain" description="Chalcone/stilbene synthase C-terminal" evidence="4">
    <location>
        <begin position="438"/>
        <end position="587"/>
    </location>
</feature>
<proteinExistence type="inferred from homology"/>
<dbReference type="Gene3D" id="3.40.47.10">
    <property type="match status" value="4"/>
</dbReference>
<evidence type="ECO:0000259" key="3">
    <source>
        <dbReference type="Pfam" id="PF00195"/>
    </source>
</evidence>
<feature type="domain" description="Chalcone/stilbene synthase N-terminal" evidence="3">
    <location>
        <begin position="1"/>
        <end position="71"/>
    </location>
</feature>
<evidence type="ECO:0000256" key="2">
    <source>
        <dbReference type="RuleBase" id="RU003633"/>
    </source>
</evidence>
<comment type="similarity">
    <text evidence="1 2">Belongs to the thiolase-like superfamily. Chalcone/stilbene synthases family.</text>
</comment>
<dbReference type="CDD" id="cd00831">
    <property type="entry name" value="CHS_like"/>
    <property type="match status" value="2"/>
</dbReference>
<keyword evidence="6" id="KW-1185">Reference proteome</keyword>
<dbReference type="Proteomes" id="UP000775213">
    <property type="component" value="Unassembled WGS sequence"/>
</dbReference>
<sequence>MLYQQGCFVGGTMLRLAKCLVESRKGARVLLVCAEITTVLFCGSSEEHQDDLVTQALFADGASALIVGADPDEDAHERAHYIIVSTSQVLLPNSASAIGGHVSEGGLLATLHRDVPYIVSKNVVKCLEEAFIPFGISDWNSIFWVPHPGGRAIQDQVEEMVGLKPEKLLVSKHVLAEYGNLLSVCMHFALDEMRKRSTREGKATTGEGLEWGVLFGFGPGVTVETVPRADGFASILAIGRANPENFIEQSAYPDLFFRDKTAIRKRHFVWTEEFITANPCFSTFMEKSLNIRQEVAIREIPKLGAEAAAKAIQEWGQPKSRITHLIFCTTSGMDLPGADYQLTQILGLNPNVERVMLYQQGCFAGGTTLRLAKCLAESRKGARVLVVCAETTTGLFRAPSEEHQDDLVSQALFADGASALVVGADPDEAAHEHASFVIVSASQVLLPESAGSIRGYVREAGLFATLHRDVPQIISKNVGKCLEEAFTPLGIADWNSIFWAPHPGGRAILDQVEERVGLKPEKLLVSRHVLAEYGNMSSVCVHFALDEMRKRSAKEGKATTGEGFEWGVLFGFGPGLTVETVVLRSVPL</sequence>
<evidence type="ECO:0000313" key="5">
    <source>
        <dbReference type="EMBL" id="KAH0453766.1"/>
    </source>
</evidence>
<evidence type="ECO:0008006" key="7">
    <source>
        <dbReference type="Google" id="ProtNLM"/>
    </source>
</evidence>
<evidence type="ECO:0000313" key="6">
    <source>
        <dbReference type="Proteomes" id="UP000775213"/>
    </source>
</evidence>
<evidence type="ECO:0000259" key="4">
    <source>
        <dbReference type="Pfam" id="PF02797"/>
    </source>
</evidence>
<evidence type="ECO:0000256" key="1">
    <source>
        <dbReference type="ARBA" id="ARBA00005531"/>
    </source>
</evidence>
<dbReference type="GO" id="GO:0016747">
    <property type="term" value="F:acyltransferase activity, transferring groups other than amino-acyl groups"/>
    <property type="evidence" value="ECO:0007669"/>
    <property type="project" value="InterPro"/>
</dbReference>
<accession>A0AAV7GBD6</accession>
<dbReference type="InterPro" id="IPR018088">
    <property type="entry name" value="Chalcone/stilbene_synthase_AS"/>
</dbReference>
<feature type="domain" description="Chalcone/stilbene synthase C-terminal" evidence="4">
    <location>
        <begin position="83"/>
        <end position="226"/>
    </location>
</feature>
<dbReference type="PANTHER" id="PTHR11877:SF80">
    <property type="entry name" value="CHALCONE SYNTHASE 1"/>
    <property type="match status" value="1"/>
</dbReference>
<dbReference type="InterPro" id="IPR001099">
    <property type="entry name" value="Chalcone/stilbene_synt_N"/>
</dbReference>
<keyword evidence="2" id="KW-0012">Acyltransferase</keyword>
<dbReference type="AlphaFoldDB" id="A0AAV7GBD6"/>
<dbReference type="SUPFAM" id="SSF53901">
    <property type="entry name" value="Thiolase-like"/>
    <property type="match status" value="4"/>
</dbReference>
<dbReference type="PANTHER" id="PTHR11877">
    <property type="entry name" value="HYDROXYMETHYLGLUTARYL-COA SYNTHASE"/>
    <property type="match status" value="1"/>
</dbReference>
<protein>
    <recommendedName>
        <fullName evidence="7">Chalcone synthase</fullName>
    </recommendedName>
</protein>
<dbReference type="InterPro" id="IPR016039">
    <property type="entry name" value="Thiolase-like"/>
</dbReference>
<dbReference type="FunFam" id="3.40.47.10:FF:000025">
    <property type="entry name" value="Chalcone synthase 2"/>
    <property type="match status" value="1"/>
</dbReference>
<dbReference type="Pfam" id="PF02797">
    <property type="entry name" value="Chal_sti_synt_C"/>
    <property type="match status" value="2"/>
</dbReference>
<name>A0AAV7GBD6_DENCH</name>